<gene>
    <name evidence="5" type="ORF">MMYC01_207667</name>
</gene>
<dbReference type="Pfam" id="PF12796">
    <property type="entry name" value="Ank_2"/>
    <property type="match status" value="2"/>
</dbReference>
<evidence type="ECO:0000313" key="6">
    <source>
        <dbReference type="Proteomes" id="UP000078237"/>
    </source>
</evidence>
<keyword evidence="1" id="KW-0677">Repeat</keyword>
<evidence type="ECO:0000256" key="2">
    <source>
        <dbReference type="PROSITE-ProRule" id="PRU00023"/>
    </source>
</evidence>
<dbReference type="AlphaFoldDB" id="A0A175W1S9"/>
<protein>
    <submittedName>
        <fullName evidence="5">Ankyrin repeat domain-containing protein 50</fullName>
    </submittedName>
</protein>
<feature type="repeat" description="ANK" evidence="2">
    <location>
        <begin position="761"/>
        <end position="793"/>
    </location>
</feature>
<dbReference type="SUPFAM" id="SSF52540">
    <property type="entry name" value="P-loop containing nucleoside triphosphate hydrolases"/>
    <property type="match status" value="1"/>
</dbReference>
<keyword evidence="2" id="KW-0040">ANK repeat</keyword>
<dbReference type="Pfam" id="PF22939">
    <property type="entry name" value="WHD_GPIID"/>
    <property type="match status" value="1"/>
</dbReference>
<dbReference type="Gene3D" id="3.40.50.300">
    <property type="entry name" value="P-loop containing nucleotide triphosphate hydrolases"/>
    <property type="match status" value="1"/>
</dbReference>
<reference evidence="5 6" key="1">
    <citation type="journal article" date="2016" name="Genome Announc.">
        <title>Genome Sequence of Madurella mycetomatis mm55, Isolated from a Human Mycetoma Case in Sudan.</title>
        <authorList>
            <person name="Smit S."/>
            <person name="Derks M.F."/>
            <person name="Bervoets S."/>
            <person name="Fahal A."/>
            <person name="van Leeuwen W."/>
            <person name="van Belkum A."/>
            <person name="van de Sande W.W."/>
        </authorList>
    </citation>
    <scope>NUCLEOTIDE SEQUENCE [LARGE SCALE GENOMIC DNA]</scope>
    <source>
        <strain evidence="6">mm55</strain>
    </source>
</reference>
<dbReference type="InterPro" id="IPR027417">
    <property type="entry name" value="P-loop_NTPase"/>
</dbReference>
<proteinExistence type="predicted"/>
<evidence type="ECO:0000259" key="4">
    <source>
        <dbReference type="Pfam" id="PF24883"/>
    </source>
</evidence>
<keyword evidence="6" id="KW-1185">Reference proteome</keyword>
<dbReference type="InterPro" id="IPR054471">
    <property type="entry name" value="GPIID_WHD"/>
</dbReference>
<dbReference type="InterPro" id="IPR002110">
    <property type="entry name" value="Ankyrin_rpt"/>
</dbReference>
<dbReference type="STRING" id="100816.A0A175W1S9"/>
<dbReference type="Gene3D" id="1.25.40.20">
    <property type="entry name" value="Ankyrin repeat-containing domain"/>
    <property type="match status" value="1"/>
</dbReference>
<organism evidence="5 6">
    <name type="scientific">Madurella mycetomatis</name>
    <dbReference type="NCBI Taxonomy" id="100816"/>
    <lineage>
        <taxon>Eukaryota</taxon>
        <taxon>Fungi</taxon>
        <taxon>Dikarya</taxon>
        <taxon>Ascomycota</taxon>
        <taxon>Pezizomycotina</taxon>
        <taxon>Sordariomycetes</taxon>
        <taxon>Sordariomycetidae</taxon>
        <taxon>Sordariales</taxon>
        <taxon>Sordariales incertae sedis</taxon>
        <taxon>Madurella</taxon>
    </lineage>
</organism>
<feature type="repeat" description="ANK" evidence="2">
    <location>
        <begin position="659"/>
        <end position="691"/>
    </location>
</feature>
<dbReference type="EMBL" id="LCTW02000173">
    <property type="protein sequence ID" value="KXX77180.1"/>
    <property type="molecule type" value="Genomic_DNA"/>
</dbReference>
<dbReference type="InterPro" id="IPR056884">
    <property type="entry name" value="NPHP3-like_N"/>
</dbReference>
<dbReference type="Proteomes" id="UP000078237">
    <property type="component" value="Unassembled WGS sequence"/>
</dbReference>
<name>A0A175W1S9_9PEZI</name>
<feature type="repeat" description="ANK" evidence="2">
    <location>
        <begin position="729"/>
        <end position="758"/>
    </location>
</feature>
<evidence type="ECO:0000259" key="3">
    <source>
        <dbReference type="Pfam" id="PF22939"/>
    </source>
</evidence>
<feature type="domain" description="Nephrocystin 3-like N-terminal" evidence="4">
    <location>
        <begin position="171"/>
        <end position="337"/>
    </location>
</feature>
<evidence type="ECO:0000256" key="1">
    <source>
        <dbReference type="ARBA" id="ARBA00022737"/>
    </source>
</evidence>
<dbReference type="PANTHER" id="PTHR10039">
    <property type="entry name" value="AMELOGENIN"/>
    <property type="match status" value="1"/>
</dbReference>
<accession>A0A175W1S9</accession>
<feature type="repeat" description="ANK" evidence="2">
    <location>
        <begin position="798"/>
        <end position="826"/>
    </location>
</feature>
<dbReference type="SMART" id="SM00248">
    <property type="entry name" value="ANK"/>
    <property type="match status" value="5"/>
</dbReference>
<dbReference type="SUPFAM" id="SSF48403">
    <property type="entry name" value="Ankyrin repeat"/>
    <property type="match status" value="1"/>
</dbReference>
<dbReference type="Pfam" id="PF24883">
    <property type="entry name" value="NPHP3_N"/>
    <property type="match status" value="1"/>
</dbReference>
<feature type="domain" description="GPI inositol-deacylase winged helix" evidence="3">
    <location>
        <begin position="456"/>
        <end position="549"/>
    </location>
</feature>
<dbReference type="OrthoDB" id="4583255at2759"/>
<comment type="caution">
    <text evidence="5">The sequence shown here is derived from an EMBL/GenBank/DDBJ whole genome shotgun (WGS) entry which is preliminary data.</text>
</comment>
<dbReference type="PROSITE" id="PS50297">
    <property type="entry name" value="ANK_REP_REGION"/>
    <property type="match status" value="3"/>
</dbReference>
<dbReference type="PROSITE" id="PS50088">
    <property type="entry name" value="ANK_REPEAT"/>
    <property type="match status" value="4"/>
</dbReference>
<dbReference type="PANTHER" id="PTHR10039:SF16">
    <property type="entry name" value="GPI INOSITOL-DEACYLASE"/>
    <property type="match status" value="1"/>
</dbReference>
<sequence>MAKTPRDLVRFAEELKLLRSVLETLESILVEGKNAESVAAEKMRALTPLHEPLALYLGDFKALEAKLEMPSWQTHSRRRRSAASAVGWPLKEDEAKKELEKMKSFREHLSDAMQVDTLQAVLENQRLLMELIRSWSIKATSDNRREVYRWLAAPDPSSNYHAALKKRNAATGTWFVWSQPYINWVQTPNSFLWLHGIAGCGKTILTTTAIEHAIASSREDANVGMAVAYFYFDFTDKEKQLPGNMVRSILKQVSAQCAETPPYILSQLFSTCEDTDRPPSIDELLDTMRVIIERSFHTVYVFLEALDECAEWGELLEYLERMVSWGVSHLHILASSRPERPIQEGLRGLLNGGNKVKVQSDLIADDIRVYIRGRLDTEPKLRRWQNLNKPGFSNMRDEIENILSKQADGMFRLVVCQLDELAACFNPQQLRRKLQSLPKTLDSMYATMLGRIREENQEFAYTILQWLTYSARPLSVEEMAEVLCLDLEAEPRYDPDKRFLESQEILEICPGFVITTEPTIRDSDGECIGEQIQLAHFSVKEFLVSNNIQKLAPRYSIRKDEAHASMAKVCLAYLLMFDSPESLSPAALEEYPLVGYAAQHWTTHAKQAEASEGVVALAMELFSEGNTAYATWIDLYNPDKPWRSLSGGFRELSDGEKQQTPSPLYTASLCGLLELTKELLEYGADVNEESGECGNPLQAASRGGHEDVVRYLMQYGGADPNTRGGLYGTALQAAAFWGHENIVQYLIDSGAEVNHTSLVGKYANALQAAAQEGHLPIVRRLLQAGANVAARGSFYGDALQAAAFYGHESIVEALLAAGADPNRQSGGIYGTALQPRHGTGMTVSFET</sequence>
<dbReference type="VEuPathDB" id="FungiDB:MMYC01_207667"/>
<evidence type="ECO:0000313" key="5">
    <source>
        <dbReference type="EMBL" id="KXX77180.1"/>
    </source>
</evidence>
<dbReference type="InterPro" id="IPR036770">
    <property type="entry name" value="Ankyrin_rpt-contain_sf"/>
</dbReference>